<feature type="domain" description="Histidine-specific methyltransferase SAM-dependent" evidence="3">
    <location>
        <begin position="53"/>
        <end position="355"/>
    </location>
</feature>
<dbReference type="PANTHER" id="PTHR43397">
    <property type="entry name" value="ERGOTHIONEINE BIOSYNTHESIS PROTEIN 1"/>
    <property type="match status" value="1"/>
</dbReference>
<dbReference type="NCBIfam" id="TIGR03438">
    <property type="entry name" value="egtD_ergothio"/>
    <property type="match status" value="1"/>
</dbReference>
<reference evidence="4" key="1">
    <citation type="journal article" date="2008" name="ISME J.">
        <title>Genomic patterns of recombination, clonal divergence and environment in marine microbial populations.</title>
        <authorList>
            <person name="Konstantinidis K.T."/>
            <person name="Delong E.F."/>
        </authorList>
    </citation>
    <scope>NUCLEOTIDE SEQUENCE</scope>
</reference>
<dbReference type="AlphaFoldDB" id="B3TBI5"/>
<evidence type="ECO:0000313" key="4">
    <source>
        <dbReference type="EMBL" id="ABZ09945.1"/>
    </source>
</evidence>
<evidence type="ECO:0000259" key="3">
    <source>
        <dbReference type="Pfam" id="PF10017"/>
    </source>
</evidence>
<dbReference type="GO" id="GO:0032259">
    <property type="term" value="P:methylation"/>
    <property type="evidence" value="ECO:0007669"/>
    <property type="project" value="UniProtKB-KW"/>
</dbReference>
<dbReference type="InterPro" id="IPR017804">
    <property type="entry name" value="MeTrfase_EgtD-like"/>
</dbReference>
<dbReference type="InterPro" id="IPR035094">
    <property type="entry name" value="EgtD"/>
</dbReference>
<keyword evidence="1" id="KW-0489">Methyltransferase</keyword>
<protein>
    <recommendedName>
        <fullName evidence="3">Histidine-specific methyltransferase SAM-dependent domain-containing protein</fullName>
    </recommendedName>
</protein>
<dbReference type="Gene3D" id="3.40.50.150">
    <property type="entry name" value="Vaccinia Virus protein VP39"/>
    <property type="match status" value="1"/>
</dbReference>
<dbReference type="SUPFAM" id="SSF53335">
    <property type="entry name" value="S-adenosyl-L-methionine-dependent methyltransferases"/>
    <property type="match status" value="1"/>
</dbReference>
<dbReference type="InterPro" id="IPR029063">
    <property type="entry name" value="SAM-dependent_MTases_sf"/>
</dbReference>
<dbReference type="InterPro" id="IPR019257">
    <property type="entry name" value="MeTrfase_dom"/>
</dbReference>
<accession>B3TBI5</accession>
<evidence type="ECO:0000256" key="1">
    <source>
        <dbReference type="ARBA" id="ARBA00022603"/>
    </source>
</evidence>
<sequence>MLDTKRLYEAQILVHFMSLKSIQKKLEYTKYVVGEQLCYYEPSRNKSQNTFVQELSSSLNKKQKSINPKFFYNKKGSQLFEEICKLPEYYLTRTEISILTQLYEKLPSHLNGDFRLVELGSGSSKKTRILISIIERLQKYVEYFPIDISKILRDSSKKLRDDYENLHITGIIDSYESGLEFIKNYDNKKNLIVFLGSSFGNLDYENGLEFLQKINSSMKKDDLFLIGLDLVKDKRVLERAYNDSQGVTAKFNLNVLSRINSELDSNFNINKFVHHAIYNESQNRVEIYLRSLENQTVNIPKARMILQIKQDELIHTENSYKYTIPGINKMLSMTGFRIKDIWYDEKKYFCLVLLSKND</sequence>
<gene>
    <name evidence="4" type="ORF">ALOHA_HF4000APKG9P22ctg1g12</name>
</gene>
<keyword evidence="2" id="KW-0808">Transferase</keyword>
<dbReference type="InterPro" id="IPR051128">
    <property type="entry name" value="EgtD_Methyltrsf_superfamily"/>
</dbReference>
<proteinExistence type="predicted"/>
<dbReference type="PANTHER" id="PTHR43397:SF1">
    <property type="entry name" value="ERGOTHIONEINE BIOSYNTHESIS PROTEIN 1"/>
    <property type="match status" value="1"/>
</dbReference>
<dbReference type="Pfam" id="PF10017">
    <property type="entry name" value="Methyltransf_33"/>
    <property type="match status" value="1"/>
</dbReference>
<name>B3TBI5_9ARCH</name>
<dbReference type="EMBL" id="EU016662">
    <property type="protein sequence ID" value="ABZ09945.1"/>
    <property type="molecule type" value="Genomic_DNA"/>
</dbReference>
<organism evidence="4">
    <name type="scientific">uncultured marine crenarchaeote HF4000_APKG9P22</name>
    <dbReference type="NCBI Taxonomy" id="455609"/>
    <lineage>
        <taxon>Archaea</taxon>
        <taxon>Nitrososphaerota</taxon>
        <taxon>Nitrososphaeria</taxon>
        <taxon>Nitrosopumilales</taxon>
        <taxon>environmental samples</taxon>
    </lineage>
</organism>
<dbReference type="GO" id="GO:0008168">
    <property type="term" value="F:methyltransferase activity"/>
    <property type="evidence" value="ECO:0007669"/>
    <property type="project" value="UniProtKB-KW"/>
</dbReference>
<dbReference type="PIRSF" id="PIRSF018005">
    <property type="entry name" value="UCP018005"/>
    <property type="match status" value="1"/>
</dbReference>
<evidence type="ECO:0000256" key="2">
    <source>
        <dbReference type="ARBA" id="ARBA00022679"/>
    </source>
</evidence>